<reference evidence="1" key="1">
    <citation type="submission" date="2023-03" db="EMBL/GenBank/DDBJ databases">
        <title>identification of new KPC variant in Klebsiella huaxiensis from the Hospital Sewage Samples in China.</title>
        <authorList>
            <person name="Wu Y."/>
        </authorList>
    </citation>
    <scope>NUCLEOTIDE SEQUENCE</scope>
    <source>
        <strain evidence="1">ZR-9</strain>
    </source>
</reference>
<protein>
    <submittedName>
        <fullName evidence="1">Uncharacterized protein</fullName>
    </submittedName>
</protein>
<gene>
    <name evidence="1" type="ORF">OXR69_012665</name>
</gene>
<organism evidence="1 2">
    <name type="scientific">Klebsiella huaxiensis</name>
    <dbReference type="NCBI Taxonomy" id="2153354"/>
    <lineage>
        <taxon>Bacteria</taxon>
        <taxon>Pseudomonadati</taxon>
        <taxon>Pseudomonadota</taxon>
        <taxon>Gammaproteobacteria</taxon>
        <taxon>Enterobacterales</taxon>
        <taxon>Enterobacteriaceae</taxon>
        <taxon>Klebsiella/Raoultella group</taxon>
        <taxon>Klebsiella</taxon>
    </lineage>
</organism>
<dbReference type="Proteomes" id="UP001075001">
    <property type="component" value="Unassembled WGS sequence"/>
</dbReference>
<sequence>MYKKLKIHTYMNYLFLEQHHWQPMTFIFIMAFQQTNTGTTAP</sequence>
<dbReference type="RefSeq" id="WP_167492878.1">
    <property type="nucleotide sequence ID" value="NZ_CABGGQ010000020.1"/>
</dbReference>
<keyword evidence="2" id="KW-1185">Reference proteome</keyword>
<proteinExistence type="predicted"/>
<dbReference type="EMBL" id="JAPQEX020000001">
    <property type="protein sequence ID" value="MDG1642710.1"/>
    <property type="molecule type" value="Genomic_DNA"/>
</dbReference>
<accession>A0ABT6EC00</accession>
<comment type="caution">
    <text evidence="1">The sequence shown here is derived from an EMBL/GenBank/DDBJ whole genome shotgun (WGS) entry which is preliminary data.</text>
</comment>
<name>A0ABT6EC00_9ENTR</name>
<evidence type="ECO:0000313" key="1">
    <source>
        <dbReference type="EMBL" id="MDG1642710.1"/>
    </source>
</evidence>
<evidence type="ECO:0000313" key="2">
    <source>
        <dbReference type="Proteomes" id="UP001075001"/>
    </source>
</evidence>